<dbReference type="PANTHER" id="PTHR33985">
    <property type="entry name" value="OS02G0491300 PROTEIN-RELATED"/>
    <property type="match status" value="1"/>
</dbReference>
<comment type="caution">
    <text evidence="2">The sequence shown here is derived from an EMBL/GenBank/DDBJ whole genome shotgun (WGS) entry which is preliminary data.</text>
</comment>
<feature type="region of interest" description="Disordered" evidence="1">
    <location>
        <begin position="490"/>
        <end position="537"/>
    </location>
</feature>
<organism evidence="2 3">
    <name type="scientific">Linum tenue</name>
    <dbReference type="NCBI Taxonomy" id="586396"/>
    <lineage>
        <taxon>Eukaryota</taxon>
        <taxon>Viridiplantae</taxon>
        <taxon>Streptophyta</taxon>
        <taxon>Embryophyta</taxon>
        <taxon>Tracheophyta</taxon>
        <taxon>Spermatophyta</taxon>
        <taxon>Magnoliopsida</taxon>
        <taxon>eudicotyledons</taxon>
        <taxon>Gunneridae</taxon>
        <taxon>Pentapetalae</taxon>
        <taxon>rosids</taxon>
        <taxon>fabids</taxon>
        <taxon>Malpighiales</taxon>
        <taxon>Linaceae</taxon>
        <taxon>Linum</taxon>
    </lineage>
</organism>
<evidence type="ECO:0000256" key="1">
    <source>
        <dbReference type="SAM" id="MobiDB-lite"/>
    </source>
</evidence>
<dbReference type="InterPro" id="IPR036378">
    <property type="entry name" value="FAS1_dom_sf"/>
</dbReference>
<evidence type="ECO:0008006" key="4">
    <source>
        <dbReference type="Google" id="ProtNLM"/>
    </source>
</evidence>
<feature type="region of interest" description="Disordered" evidence="1">
    <location>
        <begin position="555"/>
        <end position="577"/>
    </location>
</feature>
<reference evidence="2" key="1">
    <citation type="submission" date="2022-08" db="EMBL/GenBank/DDBJ databases">
        <authorList>
            <person name="Gutierrez-Valencia J."/>
        </authorList>
    </citation>
    <scope>NUCLEOTIDE SEQUENCE</scope>
</reference>
<accession>A0AAV0GU79</accession>
<keyword evidence="3" id="KW-1185">Reference proteome</keyword>
<protein>
    <recommendedName>
        <fullName evidence="4">FAS1 domain-containing protein</fullName>
    </recommendedName>
</protein>
<feature type="compositionally biased region" description="Low complexity" evidence="1">
    <location>
        <begin position="491"/>
        <end position="507"/>
    </location>
</feature>
<evidence type="ECO:0000313" key="2">
    <source>
        <dbReference type="EMBL" id="CAI0375635.1"/>
    </source>
</evidence>
<dbReference type="EMBL" id="CAMGYJ010000002">
    <property type="protein sequence ID" value="CAI0375635.1"/>
    <property type="molecule type" value="Genomic_DNA"/>
</dbReference>
<dbReference type="AlphaFoldDB" id="A0AAV0GU79"/>
<dbReference type="SUPFAM" id="SSF82153">
    <property type="entry name" value="FAS1 domain"/>
    <property type="match status" value="1"/>
</dbReference>
<dbReference type="InterPro" id="IPR052806">
    <property type="entry name" value="Fasciclin-like_AGP"/>
</dbReference>
<gene>
    <name evidence="2" type="ORF">LITE_LOCUS679</name>
</gene>
<evidence type="ECO:0000313" key="3">
    <source>
        <dbReference type="Proteomes" id="UP001154282"/>
    </source>
</evidence>
<dbReference type="Proteomes" id="UP001154282">
    <property type="component" value="Unassembled WGS sequence"/>
</dbReference>
<proteinExistence type="predicted"/>
<sequence>MKSIKRKQPFLDLPIIFLLITAAAFVPTPAKSIPTDSLDYILYFLRSRGHSLFANAISTSDLLFDVLSLPSLTLLPPSDPALFALDMTESPAFYLAVLRLHVLPFRFDLRYLQNNASLHTLVPSRRLHATRADRPPAASSLHLDGVEVLFPALFYSSNVAIYGLQGMLPSRVVSVPAPLPPFQWFRPPPVAPRQRNRNRNRNRNATVILPLVPTTRPVPFTRPIFPRRGPRSRGTNSPLPDSRTVVLSPPTAPVNLTASPESAPGDSVLDLHPFGRNLTIHPPPASANQTSLLPPADQGAPALPPLASPVNTAVSSAHDNLGGGGIAFPPIDGSSPTPQTSLPPAIGGNFLPPELEVDNHTARGGDLAFPPIDESSPTAQMSFPPAIGGNSLPPELEVDNHTARGGGLAFPPTDVSSPTAQMSLPPAISDNSLPPEPEVDNHTALGIAPTSPPSSDGASIALAPSPVTLTETLPPAICPPVNLTEVAVTVPASQSPPESAARASPSPGVEDGGWPGRNVGEATTSGDDYPAAKRDDEDWEVSAGELAEVALGPAWDHVSTRDDYAMLGPNGVDYGTD</sequence>
<feature type="compositionally biased region" description="Polar residues" evidence="1">
    <location>
        <begin position="309"/>
        <end position="318"/>
    </location>
</feature>
<feature type="region of interest" description="Disordered" evidence="1">
    <location>
        <begin position="219"/>
        <end position="461"/>
    </location>
</feature>
<dbReference type="PANTHER" id="PTHR33985:SF15">
    <property type="entry name" value="FASCICLIN-LIKE ARABINOGALACTAN PROTEIN 19"/>
    <property type="match status" value="1"/>
</dbReference>
<name>A0AAV0GU79_9ROSI</name>